<dbReference type="AlphaFoldDB" id="A0A538TF21"/>
<dbReference type="EMBL" id="VBOX01000085">
    <property type="protein sequence ID" value="TMQ62184.1"/>
    <property type="molecule type" value="Genomic_DNA"/>
</dbReference>
<keyword evidence="4 7" id="KW-0689">Ribosomal protein</keyword>
<dbReference type="Pfam" id="PF01197">
    <property type="entry name" value="Ribosomal_L31"/>
    <property type="match status" value="1"/>
</dbReference>
<dbReference type="EMBL" id="VBOR01000078">
    <property type="protein sequence ID" value="TMQ48338.1"/>
    <property type="molecule type" value="Genomic_DNA"/>
</dbReference>
<keyword evidence="5 7" id="KW-0687">Ribonucleoprotein</keyword>
<evidence type="ECO:0000313" key="8">
    <source>
        <dbReference type="EMBL" id="TMQ48338.1"/>
    </source>
</evidence>
<comment type="subunit">
    <text evidence="7">Part of the 50S ribosomal subunit.</text>
</comment>
<dbReference type="PROSITE" id="PS01143">
    <property type="entry name" value="RIBOSOMAL_L31"/>
    <property type="match status" value="1"/>
</dbReference>
<dbReference type="PRINTS" id="PR01249">
    <property type="entry name" value="RIBOSOMALL31"/>
</dbReference>
<feature type="binding site" evidence="7">
    <location>
        <position position="37"/>
    </location>
    <ligand>
        <name>Zn(2+)</name>
        <dbReference type="ChEBI" id="CHEBI:29105"/>
    </ligand>
</feature>
<comment type="caution">
    <text evidence="9">The sequence shown here is derived from an EMBL/GenBank/DDBJ whole genome shotgun (WGS) entry which is preliminary data.</text>
</comment>
<keyword evidence="7" id="KW-0479">Metal-binding</keyword>
<reference evidence="10 11" key="1">
    <citation type="journal article" date="2019" name="Nat. Microbiol.">
        <title>Mediterranean grassland soil C-N compound turnover is dependent on rainfall and depth, and is mediated by genomically divergent microorganisms.</title>
        <authorList>
            <person name="Diamond S."/>
            <person name="Andeer P.F."/>
            <person name="Li Z."/>
            <person name="Crits-Christoph A."/>
            <person name="Burstein D."/>
            <person name="Anantharaman K."/>
            <person name="Lane K.R."/>
            <person name="Thomas B.C."/>
            <person name="Pan C."/>
            <person name="Northen T.R."/>
            <person name="Banfield J.F."/>
        </authorList>
    </citation>
    <scope>NUCLEOTIDE SEQUENCE [LARGE SCALE GENOMIC DNA]</scope>
    <source>
        <strain evidence="8">WS_1</strain>
        <strain evidence="9">WS_7</strain>
    </source>
</reference>
<evidence type="ECO:0000256" key="4">
    <source>
        <dbReference type="ARBA" id="ARBA00022980"/>
    </source>
</evidence>
<feature type="binding site" evidence="7">
    <location>
        <position position="40"/>
    </location>
    <ligand>
        <name>Zn(2+)</name>
        <dbReference type="ChEBI" id="CHEBI:29105"/>
    </ligand>
</feature>
<dbReference type="NCBIfam" id="NF001809">
    <property type="entry name" value="PRK00528.1"/>
    <property type="match status" value="1"/>
</dbReference>
<protein>
    <recommendedName>
        <fullName evidence="6 7">Large ribosomal subunit protein bL31</fullName>
    </recommendedName>
</protein>
<dbReference type="GO" id="GO:0046872">
    <property type="term" value="F:metal ion binding"/>
    <property type="evidence" value="ECO:0007669"/>
    <property type="project" value="UniProtKB-KW"/>
</dbReference>
<comment type="cofactor">
    <cofactor evidence="7">
        <name>Zn(2+)</name>
        <dbReference type="ChEBI" id="CHEBI:29105"/>
    </cofactor>
    <text evidence="7">Binds 1 zinc ion per subunit.</text>
</comment>
<evidence type="ECO:0000256" key="6">
    <source>
        <dbReference type="ARBA" id="ARBA00035687"/>
    </source>
</evidence>
<dbReference type="PANTHER" id="PTHR33280">
    <property type="entry name" value="50S RIBOSOMAL PROTEIN L31, CHLOROPLASTIC"/>
    <property type="match status" value="1"/>
</dbReference>
<feature type="binding site" evidence="7">
    <location>
        <position position="18"/>
    </location>
    <ligand>
        <name>Zn(2+)</name>
        <dbReference type="ChEBI" id="CHEBI:29105"/>
    </ligand>
</feature>
<comment type="function">
    <text evidence="7">Binds the 23S rRNA.</text>
</comment>
<keyword evidence="7" id="KW-0862">Zinc</keyword>
<evidence type="ECO:0000313" key="10">
    <source>
        <dbReference type="Proteomes" id="UP000316292"/>
    </source>
</evidence>
<dbReference type="InterPro" id="IPR027491">
    <property type="entry name" value="Ribosomal_bL31_A"/>
</dbReference>
<evidence type="ECO:0000256" key="2">
    <source>
        <dbReference type="ARBA" id="ARBA00022730"/>
    </source>
</evidence>
<dbReference type="Proteomes" id="UP000317366">
    <property type="component" value="Unassembled WGS sequence"/>
</dbReference>
<dbReference type="NCBIfam" id="NF000612">
    <property type="entry name" value="PRK00019.1"/>
    <property type="match status" value="1"/>
</dbReference>
<evidence type="ECO:0000256" key="1">
    <source>
        <dbReference type="ARBA" id="ARBA00009296"/>
    </source>
</evidence>
<feature type="binding site" evidence="7">
    <location>
        <position position="16"/>
    </location>
    <ligand>
        <name>Zn(2+)</name>
        <dbReference type="ChEBI" id="CHEBI:29105"/>
    </ligand>
</feature>
<dbReference type="Proteomes" id="UP000316292">
    <property type="component" value="Unassembled WGS sequence"/>
</dbReference>
<evidence type="ECO:0000313" key="11">
    <source>
        <dbReference type="Proteomes" id="UP000317366"/>
    </source>
</evidence>
<dbReference type="InterPro" id="IPR042105">
    <property type="entry name" value="Ribosomal_bL31_sf"/>
</dbReference>
<organism evidence="9 11">
    <name type="scientific">Eiseniibacteriota bacterium</name>
    <dbReference type="NCBI Taxonomy" id="2212470"/>
    <lineage>
        <taxon>Bacteria</taxon>
        <taxon>Candidatus Eiseniibacteriota</taxon>
    </lineage>
</organism>
<comment type="similarity">
    <text evidence="1 7">Belongs to the bacterial ribosomal protein bL31 family. Type A subfamily.</text>
</comment>
<dbReference type="GO" id="GO:0003735">
    <property type="term" value="F:structural constituent of ribosome"/>
    <property type="evidence" value="ECO:0007669"/>
    <property type="project" value="InterPro"/>
</dbReference>
<dbReference type="GO" id="GO:0006412">
    <property type="term" value="P:translation"/>
    <property type="evidence" value="ECO:0007669"/>
    <property type="project" value="UniProtKB-UniRule"/>
</dbReference>
<proteinExistence type="inferred from homology"/>
<evidence type="ECO:0000256" key="3">
    <source>
        <dbReference type="ARBA" id="ARBA00022884"/>
    </source>
</evidence>
<name>A0A538TF21_UNCEI</name>
<accession>A0A538TF21</accession>
<dbReference type="InterPro" id="IPR034704">
    <property type="entry name" value="Ribosomal_bL28/bL31-like_sf"/>
</dbReference>
<dbReference type="HAMAP" id="MF_00501">
    <property type="entry name" value="Ribosomal_bL31_1"/>
    <property type="match status" value="1"/>
</dbReference>
<keyword evidence="2 7" id="KW-0699">rRNA-binding</keyword>
<dbReference type="Gene3D" id="4.10.830.30">
    <property type="entry name" value="Ribosomal protein L31"/>
    <property type="match status" value="1"/>
</dbReference>
<keyword evidence="3 7" id="KW-0694">RNA-binding</keyword>
<dbReference type="GO" id="GO:1990904">
    <property type="term" value="C:ribonucleoprotein complex"/>
    <property type="evidence" value="ECO:0007669"/>
    <property type="project" value="UniProtKB-KW"/>
</dbReference>
<dbReference type="PANTHER" id="PTHR33280:SF1">
    <property type="entry name" value="LARGE RIBOSOMAL SUBUNIT PROTEIN BL31C"/>
    <property type="match status" value="1"/>
</dbReference>
<dbReference type="SUPFAM" id="SSF143800">
    <property type="entry name" value="L28p-like"/>
    <property type="match status" value="1"/>
</dbReference>
<evidence type="ECO:0000313" key="9">
    <source>
        <dbReference type="EMBL" id="TMQ62184.1"/>
    </source>
</evidence>
<gene>
    <name evidence="7 9" type="primary">rpmE</name>
    <name evidence="8" type="ORF">E6K71_07425</name>
    <name evidence="9" type="ORF">E6K77_08380</name>
</gene>
<evidence type="ECO:0000256" key="7">
    <source>
        <dbReference type="HAMAP-Rule" id="MF_00501"/>
    </source>
</evidence>
<dbReference type="InterPro" id="IPR002150">
    <property type="entry name" value="Ribosomal_bL31"/>
</dbReference>
<dbReference type="NCBIfam" id="TIGR00105">
    <property type="entry name" value="L31"/>
    <property type="match status" value="1"/>
</dbReference>
<dbReference type="GO" id="GO:0005840">
    <property type="term" value="C:ribosome"/>
    <property type="evidence" value="ECO:0007669"/>
    <property type="project" value="UniProtKB-KW"/>
</dbReference>
<dbReference type="GO" id="GO:0019843">
    <property type="term" value="F:rRNA binding"/>
    <property type="evidence" value="ECO:0007669"/>
    <property type="project" value="UniProtKB-KW"/>
</dbReference>
<sequence>MKRGVHPGYYNTKIVCVCGNVIETRATVKDTVHVEICSNCHPFFTGKQKLVDTAGRIERFRRKYGIKDKNAEAETPAAGA</sequence>
<evidence type="ECO:0000256" key="5">
    <source>
        <dbReference type="ARBA" id="ARBA00023274"/>
    </source>
</evidence>